<dbReference type="Gene3D" id="2.180.10.10">
    <property type="entry name" value="RHS repeat-associated core"/>
    <property type="match status" value="4"/>
</dbReference>
<dbReference type="PANTHER" id="PTHR32305:SF15">
    <property type="entry name" value="PROTEIN RHSA-RELATED"/>
    <property type="match status" value="1"/>
</dbReference>
<dbReference type="InterPro" id="IPR022385">
    <property type="entry name" value="Rhs_assc_core"/>
</dbReference>
<evidence type="ECO:0000313" key="7">
    <source>
        <dbReference type="Proteomes" id="UP000331127"/>
    </source>
</evidence>
<feature type="compositionally biased region" description="Low complexity" evidence="2">
    <location>
        <begin position="1250"/>
        <end position="1260"/>
    </location>
</feature>
<dbReference type="InterPro" id="IPR045351">
    <property type="entry name" value="DUF6531"/>
</dbReference>
<feature type="domain" description="DUF6531" evidence="3">
    <location>
        <begin position="709"/>
        <end position="785"/>
    </location>
</feature>
<sequence length="2279" mass="241627">MRTLKVKWDSAGVRKELEATFTVYDPNEPTPEPEPTPSPTYTHTPGPVTPAKVTVEPGPALKNLWATADNRRAKVEGLYDWSQAGVGGGSVLADDDQYLRSEDACLITPGELAADYDVHPNDGVNDTAGLQEAIDDIKADCSPTGEYTKMSKITLPKGVLNVTRQISVDANYLRIVGQGSGPGGSRIVFRPDANTLYDKITEDGTRWDLDNMNDEGPDGEGNGGWIWPGRGLFRVQSRAVHEDYATAYANAPANRKDLYEGTVNVHWKAGVKVGQKGSDIGYAARKGDTVIKVATSGPVDFDNRFKVGGLVNVRVANSIKFYQQMKALPTTWELQNLHMRQQIFMVVAGDPLAGTLTLDRPLEYDVPLDSTSDGSVPIFGSDVNFSKVSPLVDAVIWVGFENFSFTQDMPSLDKEDAKNNYGNMAPEAAMHGIVFKWAANSWVKGIRAEMTGSHPIVTEEAANLTVADNYMDGSWNKGKGGNGYFRGSRVWNSLYVGNTTRNLRHFTFQWSASGNVAIGNSFDSDLNLHGGFERNNLFEMNEVSTPYAHRSGNCSANCGDEGDLAADDSQWYPIWWAAGKKAVKWSGSSGENNVFFNNHLLKQKDSDTNPFLPYYADRSRVYQFGTDGTKFKHLDVGGAAIADWAHNETKDYTGGHGVIADKTFAGPSLFLRSISLTGYGGSKPQKLKQTWGCTCWDGTGMVNTRLAADPVNTATGALMENFSDLEVPGLGNALEWHRTYNSLDETDGPLSPGWTFAYNASISRVTEPEGEVITFRNGTGAQLRYAKDETGVYKALDPAVTAELTELADGWLLTNLDEETLRFNTDGQLVHDMNEQGKGVTLSYSGGRLAMVSDGLGQTITITWGSTGPATGKIVEIEAEDGRTVEFAYSTAAGAARLTGVTDVTGASTTYSYDAATGMLNGITDPIGRTSAVTTYDPVSKRAIQQADALGAITTFAWDAATQTATITFPDGTTRQDIYDDNVLVSQIGPDGRAVDTYYGTNNEVIAENTGGQALSKSTYDERGNLTKRTLPAEVGDESAPFESWTYDGDNHVTSHTDPLGKTTTYDYDGQGRLVETTYPDGGTVALTYTAAGQVATSTDQLGRTTTFVYNGAGDMIRKTSPSGSITKFTYDDAHHRLTETTPLGNLPGADPGQYTTTWTYDNAGRVLTETDGLGNTTTNIYDAVGQLTQTEAPDGGVTSYTYNAAGSVLTETDPAGRVTTHTYDTAGRETSVVAPGGATTTFAYDATTGRLTSTTGPTGNAPGASAETKRRDTTAYAYDAAGRRVQTRVVDPGAPSNYLVTHTAYDIQGRPVKETQPDGSETITTYDAAGRVVKTESPAGTRTVAYDEMGREKTVTEGGVSVENTYDDAGQLTRSETGGGAVTTYSYDDDGQRVATVDPRGNAVGADPDDYTVYYVYDVNGRRTEVVDQLGRSATVTYDPLGRTLTATDAAGNTSAFEHDVMGNVTKVTTATGAITQYAYNPAGQVTQVTNPRGGVTTVGYDPAGRIASQVTPGGRTSTFAYDPAGRLAAKTLPSGHVTYTYDSLGRPATVDHSDASADLAYTYDKAGRPVKVTQTTASGSADTTYTYDSAGRVTGVNGASGGFGYEWNTDGRLTERTLPGGRSQSYTYGADGRLAGTTLTGTATAQIDYTYDAAGQLTQISRPGGPTTIRAYDRAGALTSQTHTAAGATLVGQDITYTPTGSPATVTTTRGMITAKSIYTYDDDGRLTKVCQAVGGECTEDSPYNSYAYDLNGNRTEQTTFTGTPGGLTSTFTTYDTDDRAIQDSAAAGGPATATYVYDDNGNLHEQTTAAGTRTFAYGLDTNLQTLTLEDARIVGYTYDSAGNRITRAVNGTADASWTWDTVGDLPVRVAEADAAGTLTHQWWSDPAAGLGTALADTAPTGTTWLLPDYQGTLTDTADTAALTGSAAFGPYGEPQTTAGSYAANPLRFHGQYLDTVTGLYDIRARDYNAASGSFTAIDPEPAKTGTPFVQTYHYGYNNPTTLTDPSGRCAWLCFGIVGAVVGGIVGAVDAAMNGGNVWKGAAIGAATGFLTGVGLGALGAAGFGATATFLGGMAITGAGNAAYQYFANGQTSPGQIASNFGWGAAGYAAGAAVSALAAPVISRVVANWAPKKFFGNVKDILCSAVGRSKSDWALKPFDRGFSIEAKLGGNLPAAFKTIDKWENGIATSIKSLDTRLKTYQSAAAIRSKVKAYIDSVAGFNGGSRGGVVITRNQIRGRALELAVPKGAVTAAQWTELNAMVTYGTTKNVVVTILEMK</sequence>
<evidence type="ECO:0000256" key="1">
    <source>
        <dbReference type="ARBA" id="ARBA00022737"/>
    </source>
</evidence>
<evidence type="ECO:0008006" key="8">
    <source>
        <dbReference type="Google" id="ProtNLM"/>
    </source>
</evidence>
<dbReference type="NCBIfam" id="TIGR03696">
    <property type="entry name" value="Rhs_assc_core"/>
    <property type="match status" value="1"/>
</dbReference>
<protein>
    <recommendedName>
        <fullName evidence="8">Type IV secretion protein Rhs</fullName>
    </recommendedName>
</protein>
<feature type="region of interest" description="Disordered" evidence="2">
    <location>
        <begin position="22"/>
        <end position="46"/>
    </location>
</feature>
<feature type="region of interest" description="Disordered" evidence="2">
    <location>
        <begin position="1250"/>
        <end position="1272"/>
    </location>
</feature>
<organism evidence="6 7">
    <name type="scientific">Acrocarpospora macrocephala</name>
    <dbReference type="NCBI Taxonomy" id="150177"/>
    <lineage>
        <taxon>Bacteria</taxon>
        <taxon>Bacillati</taxon>
        <taxon>Actinomycetota</taxon>
        <taxon>Actinomycetes</taxon>
        <taxon>Streptosporangiales</taxon>
        <taxon>Streptosporangiaceae</taxon>
        <taxon>Acrocarpospora</taxon>
    </lineage>
</organism>
<evidence type="ECO:0000256" key="2">
    <source>
        <dbReference type="SAM" id="MobiDB-lite"/>
    </source>
</evidence>
<dbReference type="PANTHER" id="PTHR32305">
    <property type="match status" value="1"/>
</dbReference>
<feature type="domain" description="Teneurin-like YD-shell" evidence="5">
    <location>
        <begin position="1540"/>
        <end position="1667"/>
    </location>
</feature>
<keyword evidence="7" id="KW-1185">Reference proteome</keyword>
<dbReference type="NCBIfam" id="TIGR01643">
    <property type="entry name" value="YD_repeat_2x"/>
    <property type="match status" value="17"/>
</dbReference>
<dbReference type="SUPFAM" id="SSF69304">
    <property type="entry name" value="Tricorn protease N-terminal domain"/>
    <property type="match status" value="1"/>
</dbReference>
<gene>
    <name evidence="6" type="ORF">Amac_062700</name>
</gene>
<dbReference type="InterPro" id="IPR011050">
    <property type="entry name" value="Pectin_lyase_fold/virulence"/>
</dbReference>
<evidence type="ECO:0000259" key="4">
    <source>
        <dbReference type="Pfam" id="PF21111"/>
    </source>
</evidence>
<dbReference type="OrthoDB" id="3881096at2"/>
<keyword evidence="1" id="KW-0677">Repeat</keyword>
<evidence type="ECO:0000259" key="5">
    <source>
        <dbReference type="Pfam" id="PF25023"/>
    </source>
</evidence>
<dbReference type="Proteomes" id="UP000331127">
    <property type="component" value="Unassembled WGS sequence"/>
</dbReference>
<comment type="caution">
    <text evidence="6">The sequence shown here is derived from an EMBL/GenBank/DDBJ whole genome shotgun (WGS) entry which is preliminary data.</text>
</comment>
<dbReference type="Pfam" id="PF21111">
    <property type="entry name" value="CDI_toxin_EC869_like"/>
    <property type="match status" value="1"/>
</dbReference>
<dbReference type="InterPro" id="IPR056823">
    <property type="entry name" value="TEN-like_YD-shell"/>
</dbReference>
<dbReference type="InterPro" id="IPR031325">
    <property type="entry name" value="RHS_repeat"/>
</dbReference>
<dbReference type="InterPro" id="IPR033799">
    <property type="entry name" value="CdiA_EC869-like"/>
</dbReference>
<name>A0A5M3X1P5_9ACTN</name>
<dbReference type="CDD" id="cd13444">
    <property type="entry name" value="CDI_toxin_EC869_like"/>
    <property type="match status" value="1"/>
</dbReference>
<dbReference type="InterPro" id="IPR050708">
    <property type="entry name" value="T6SS_VgrG/RHS"/>
</dbReference>
<proteinExistence type="predicted"/>
<reference evidence="6 7" key="1">
    <citation type="submission" date="2019-10" db="EMBL/GenBank/DDBJ databases">
        <title>Whole genome shotgun sequence of Acrocarpospora macrocephala NBRC 16266.</title>
        <authorList>
            <person name="Ichikawa N."/>
            <person name="Kimura A."/>
            <person name="Kitahashi Y."/>
            <person name="Komaki H."/>
            <person name="Oguchi A."/>
        </authorList>
    </citation>
    <scope>NUCLEOTIDE SEQUENCE [LARGE SCALE GENOMIC DNA]</scope>
    <source>
        <strain evidence="6 7">NBRC 16266</strain>
    </source>
</reference>
<dbReference type="InterPro" id="IPR006530">
    <property type="entry name" value="YD"/>
</dbReference>
<dbReference type="RefSeq" id="WP_155357965.1">
    <property type="nucleotide sequence ID" value="NZ_BAAAHL010000071.1"/>
</dbReference>
<accession>A0A5M3X1P5</accession>
<evidence type="ECO:0000313" key="6">
    <source>
        <dbReference type="EMBL" id="GES12673.1"/>
    </source>
</evidence>
<dbReference type="Pfam" id="PF20148">
    <property type="entry name" value="DUF6531"/>
    <property type="match status" value="1"/>
</dbReference>
<feature type="domain" description="CdiA toxin EC869-like" evidence="4">
    <location>
        <begin position="2171"/>
        <end position="2275"/>
    </location>
</feature>
<dbReference type="Pfam" id="PF05593">
    <property type="entry name" value="RHS_repeat"/>
    <property type="match status" value="8"/>
</dbReference>
<feature type="domain" description="Teneurin-like YD-shell" evidence="5">
    <location>
        <begin position="1671"/>
        <end position="1981"/>
    </location>
</feature>
<dbReference type="Gene3D" id="3.40.1350.110">
    <property type="match status" value="1"/>
</dbReference>
<dbReference type="SUPFAM" id="SSF51126">
    <property type="entry name" value="Pectin lyase-like"/>
    <property type="match status" value="1"/>
</dbReference>
<evidence type="ECO:0000259" key="3">
    <source>
        <dbReference type="Pfam" id="PF20148"/>
    </source>
</evidence>
<dbReference type="GO" id="GO:0004530">
    <property type="term" value="F:deoxyribonuclease I activity"/>
    <property type="evidence" value="ECO:0007669"/>
    <property type="project" value="InterPro"/>
</dbReference>
<feature type="compositionally biased region" description="Pro residues" evidence="2">
    <location>
        <begin position="28"/>
        <end position="38"/>
    </location>
</feature>
<dbReference type="EMBL" id="BLAE01000037">
    <property type="protein sequence ID" value="GES12673.1"/>
    <property type="molecule type" value="Genomic_DNA"/>
</dbReference>
<dbReference type="Pfam" id="PF25023">
    <property type="entry name" value="TEN_YD-shell"/>
    <property type="match status" value="2"/>
</dbReference>